<dbReference type="PANTHER" id="PTHR10584:SF166">
    <property type="entry name" value="RIBOKINASE"/>
    <property type="match status" value="1"/>
</dbReference>
<evidence type="ECO:0000259" key="3">
    <source>
        <dbReference type="Pfam" id="PF00294"/>
    </source>
</evidence>
<dbReference type="AlphaFoldDB" id="A0A562IIC9"/>
<accession>A0A562IIC9</accession>
<organism evidence="4 5">
    <name type="scientific">Micromonospora olivasterospora</name>
    <dbReference type="NCBI Taxonomy" id="1880"/>
    <lineage>
        <taxon>Bacteria</taxon>
        <taxon>Bacillati</taxon>
        <taxon>Actinomycetota</taxon>
        <taxon>Actinomycetes</taxon>
        <taxon>Micromonosporales</taxon>
        <taxon>Micromonosporaceae</taxon>
        <taxon>Micromonospora</taxon>
    </lineage>
</organism>
<dbReference type="PANTHER" id="PTHR10584">
    <property type="entry name" value="SUGAR KINASE"/>
    <property type="match status" value="1"/>
</dbReference>
<dbReference type="Pfam" id="PF00294">
    <property type="entry name" value="PfkB"/>
    <property type="match status" value="1"/>
</dbReference>
<proteinExistence type="predicted"/>
<dbReference type="Gene3D" id="3.40.1190.20">
    <property type="match status" value="1"/>
</dbReference>
<dbReference type="OrthoDB" id="9808601at2"/>
<dbReference type="RefSeq" id="WP_145776831.1">
    <property type="nucleotide sequence ID" value="NZ_BAAATQ010000107.1"/>
</dbReference>
<dbReference type="InterPro" id="IPR029056">
    <property type="entry name" value="Ribokinase-like"/>
</dbReference>
<dbReference type="EMBL" id="VLKE01000001">
    <property type="protein sequence ID" value="TWH70588.1"/>
    <property type="molecule type" value="Genomic_DNA"/>
</dbReference>
<feature type="domain" description="Carbohydrate kinase PfkB" evidence="3">
    <location>
        <begin position="15"/>
        <end position="258"/>
    </location>
</feature>
<sequence>MRLLGAGDNVVDRYLDTGVMYPGGNAVNVAVYARRCGAESSYWGRVGTDRAGDVVLTALRAEQVDVSGVRRVPGANAHADVVVVDGDRIFKDSDDGVSDFELTDADYRRLGDFDVVHTAYSGSLIEAVPRMAGHTRVSFDFSNRYAEPYVARLLPHLYLAAHSGSDLDDEQVEALLADGLRRGARHVLVTRGGAGARLATAAGEFRQPSVAADVVDTMGAGDAFIAGLLTGLLAGESPTAALTRAARTAAGACAVSGAFGHPAPIPAPLLPHPQGERS</sequence>
<keyword evidence="5" id="KW-1185">Reference proteome</keyword>
<name>A0A562IIC9_MICOL</name>
<dbReference type="GO" id="GO:0005829">
    <property type="term" value="C:cytosol"/>
    <property type="evidence" value="ECO:0007669"/>
    <property type="project" value="TreeGrafter"/>
</dbReference>
<comment type="caution">
    <text evidence="4">The sequence shown here is derived from an EMBL/GenBank/DDBJ whole genome shotgun (WGS) entry which is preliminary data.</text>
</comment>
<keyword evidence="1" id="KW-0808">Transferase</keyword>
<keyword evidence="2 4" id="KW-0418">Kinase</keyword>
<dbReference type="PROSITE" id="PS00584">
    <property type="entry name" value="PFKB_KINASES_2"/>
    <property type="match status" value="1"/>
</dbReference>
<protein>
    <submittedName>
        <fullName evidence="4">Fructoselysine 6-kinase</fullName>
    </submittedName>
</protein>
<evidence type="ECO:0000256" key="1">
    <source>
        <dbReference type="ARBA" id="ARBA00022679"/>
    </source>
</evidence>
<reference evidence="4 5" key="1">
    <citation type="submission" date="2019-07" db="EMBL/GenBank/DDBJ databases">
        <title>R&amp;d 2014.</title>
        <authorList>
            <person name="Klenk H.-P."/>
        </authorList>
    </citation>
    <scope>NUCLEOTIDE SEQUENCE [LARGE SCALE GENOMIC DNA]</scope>
    <source>
        <strain evidence="4 5">DSM 43868</strain>
    </source>
</reference>
<dbReference type="InterPro" id="IPR002173">
    <property type="entry name" value="Carboh/pur_kinase_PfkB_CS"/>
</dbReference>
<gene>
    <name evidence="4" type="ORF">JD77_05613</name>
</gene>
<dbReference type="Proteomes" id="UP000319825">
    <property type="component" value="Unassembled WGS sequence"/>
</dbReference>
<dbReference type="InterPro" id="IPR011611">
    <property type="entry name" value="PfkB_dom"/>
</dbReference>
<evidence type="ECO:0000313" key="4">
    <source>
        <dbReference type="EMBL" id="TWH70588.1"/>
    </source>
</evidence>
<evidence type="ECO:0000313" key="5">
    <source>
        <dbReference type="Proteomes" id="UP000319825"/>
    </source>
</evidence>
<dbReference type="SUPFAM" id="SSF53613">
    <property type="entry name" value="Ribokinase-like"/>
    <property type="match status" value="1"/>
</dbReference>
<evidence type="ECO:0000256" key="2">
    <source>
        <dbReference type="ARBA" id="ARBA00022777"/>
    </source>
</evidence>
<dbReference type="GO" id="GO:0016301">
    <property type="term" value="F:kinase activity"/>
    <property type="evidence" value="ECO:0007669"/>
    <property type="project" value="UniProtKB-KW"/>
</dbReference>